<dbReference type="EMBL" id="AYKW01000011">
    <property type="protein sequence ID" value="PIL32237.1"/>
    <property type="molecule type" value="Genomic_DNA"/>
</dbReference>
<comment type="caution">
    <text evidence="2">The sequence shown here is derived from an EMBL/GenBank/DDBJ whole genome shotgun (WGS) entry which is preliminary data.</text>
</comment>
<protein>
    <submittedName>
        <fullName evidence="2">Uncharacterized protein</fullName>
    </submittedName>
</protein>
<reference evidence="2 3" key="1">
    <citation type="journal article" date="2015" name="Sci. Rep.">
        <title>Chromosome-level genome map provides insights into diverse defense mechanisms in the medicinal fungus Ganoderma sinense.</title>
        <authorList>
            <person name="Zhu Y."/>
            <person name="Xu J."/>
            <person name="Sun C."/>
            <person name="Zhou S."/>
            <person name="Xu H."/>
            <person name="Nelson D.R."/>
            <person name="Qian J."/>
            <person name="Song J."/>
            <person name="Luo H."/>
            <person name="Xiang L."/>
            <person name="Li Y."/>
            <person name="Xu Z."/>
            <person name="Ji A."/>
            <person name="Wang L."/>
            <person name="Lu S."/>
            <person name="Hayward A."/>
            <person name="Sun W."/>
            <person name="Li X."/>
            <person name="Schwartz D.C."/>
            <person name="Wang Y."/>
            <person name="Chen S."/>
        </authorList>
    </citation>
    <scope>NUCLEOTIDE SEQUENCE [LARGE SCALE GENOMIC DNA]</scope>
    <source>
        <strain evidence="2 3">ZZ0214-1</strain>
    </source>
</reference>
<keyword evidence="3" id="KW-1185">Reference proteome</keyword>
<organism evidence="2 3">
    <name type="scientific">Ganoderma sinense ZZ0214-1</name>
    <dbReference type="NCBI Taxonomy" id="1077348"/>
    <lineage>
        <taxon>Eukaryota</taxon>
        <taxon>Fungi</taxon>
        <taxon>Dikarya</taxon>
        <taxon>Basidiomycota</taxon>
        <taxon>Agaricomycotina</taxon>
        <taxon>Agaricomycetes</taxon>
        <taxon>Polyporales</taxon>
        <taxon>Polyporaceae</taxon>
        <taxon>Ganoderma</taxon>
    </lineage>
</organism>
<dbReference type="AlphaFoldDB" id="A0A2G8SEW5"/>
<sequence length="182" mass="20406">MASTQRTCPLKCDNDRPTYHAVHMQFEESEEEPDAAGTLDRRLVALGHSAEKHDAAQIKLAREAQVVAAKVKVQTRRLVAHHDKIARLYAETTMLQEEAQEVTNACQEQAHAIQELRRQVYEAECNVFHRNLTCTHTVGGKVTSLEDSSTTNVVVPARRSRSAERGLDPSVPQTRQNDHAKM</sequence>
<evidence type="ECO:0000256" key="1">
    <source>
        <dbReference type="SAM" id="MobiDB-lite"/>
    </source>
</evidence>
<accession>A0A2G8SEW5</accession>
<proteinExistence type="predicted"/>
<dbReference type="Proteomes" id="UP000230002">
    <property type="component" value="Unassembled WGS sequence"/>
</dbReference>
<name>A0A2G8SEW5_9APHY</name>
<feature type="region of interest" description="Disordered" evidence="1">
    <location>
        <begin position="149"/>
        <end position="182"/>
    </location>
</feature>
<evidence type="ECO:0000313" key="2">
    <source>
        <dbReference type="EMBL" id="PIL32237.1"/>
    </source>
</evidence>
<evidence type="ECO:0000313" key="3">
    <source>
        <dbReference type="Proteomes" id="UP000230002"/>
    </source>
</evidence>
<gene>
    <name evidence="2" type="ORF">GSI_05482</name>
</gene>